<dbReference type="Proteomes" id="UP000000566">
    <property type="component" value="Chromosome"/>
</dbReference>
<gene>
    <name evidence="1" type="ordered locus">BDI_3223</name>
</gene>
<dbReference type="EMBL" id="CP000140">
    <property type="protein sequence ID" value="ABR44928.1"/>
    <property type="molecule type" value="Genomic_DNA"/>
</dbReference>
<protein>
    <submittedName>
        <fullName evidence="1">Uncharacterized protein</fullName>
    </submittedName>
</protein>
<dbReference type="PaxDb" id="435591-BDI_3223"/>
<sequence>MHNQFVVTEKRYIRNAYILLLPAIARPVIILKNYPNQEEFYVSRLGYKGYLNCNHTSYIQAGFIQKKVEDVYYYSSIILTDKSQGTDNNYLLRTVIYMQ</sequence>
<accession>A6LGW4</accession>
<evidence type="ECO:0000313" key="2">
    <source>
        <dbReference type="Proteomes" id="UP000000566"/>
    </source>
</evidence>
<keyword evidence="2" id="KW-1185">Reference proteome</keyword>
<dbReference type="AlphaFoldDB" id="A6LGW4"/>
<dbReference type="HOGENOM" id="CLU_2317655_0_0_10"/>
<name>A6LGW4_PARD8</name>
<proteinExistence type="predicted"/>
<evidence type="ECO:0000313" key="1">
    <source>
        <dbReference type="EMBL" id="ABR44928.1"/>
    </source>
</evidence>
<dbReference type="KEGG" id="pdi:BDI_3223"/>
<reference evidence="1 2" key="1">
    <citation type="journal article" date="2007" name="PLoS Biol.">
        <title>Evolution of symbiotic bacteria in the distal human intestine.</title>
        <authorList>
            <person name="Xu J."/>
            <person name="Mahowald M.A."/>
            <person name="Ley R.E."/>
            <person name="Lozupone C.A."/>
            <person name="Hamady M."/>
            <person name="Martens E.C."/>
            <person name="Henrissat B."/>
            <person name="Coutinho P.M."/>
            <person name="Minx P."/>
            <person name="Latreille P."/>
            <person name="Cordum H."/>
            <person name="Van Brunt A."/>
            <person name="Kim K."/>
            <person name="Fulton R.S."/>
            <person name="Fulton L.A."/>
            <person name="Clifton S.W."/>
            <person name="Wilson R.K."/>
            <person name="Knight R.D."/>
            <person name="Gordon J.I."/>
        </authorList>
    </citation>
    <scope>NUCLEOTIDE SEQUENCE [LARGE SCALE GENOMIC DNA]</scope>
    <source>
        <strain evidence="2">ATCC 8503 / DSM 20701 / CIP 104284 / JCM 5825 / NCTC 11152</strain>
    </source>
</reference>
<organism evidence="1 2">
    <name type="scientific">Parabacteroides distasonis (strain ATCC 8503 / DSM 20701 / CIP 104284 / JCM 5825 / NCTC 11152)</name>
    <dbReference type="NCBI Taxonomy" id="435591"/>
    <lineage>
        <taxon>Bacteria</taxon>
        <taxon>Pseudomonadati</taxon>
        <taxon>Bacteroidota</taxon>
        <taxon>Bacteroidia</taxon>
        <taxon>Bacteroidales</taxon>
        <taxon>Tannerellaceae</taxon>
        <taxon>Parabacteroides</taxon>
    </lineage>
</organism>